<protein>
    <submittedName>
        <fullName evidence="1">Uncharacterized protein</fullName>
    </submittedName>
</protein>
<dbReference type="VEuPathDB" id="FungiDB:FUN_015301"/>
<organism evidence="1 2">
    <name type="scientific">Rhizophagus irregularis</name>
    <dbReference type="NCBI Taxonomy" id="588596"/>
    <lineage>
        <taxon>Eukaryota</taxon>
        <taxon>Fungi</taxon>
        <taxon>Fungi incertae sedis</taxon>
        <taxon>Mucoromycota</taxon>
        <taxon>Glomeromycotina</taxon>
        <taxon>Glomeromycetes</taxon>
        <taxon>Glomerales</taxon>
        <taxon>Glomeraceae</taxon>
        <taxon>Rhizophagus</taxon>
    </lineage>
</organism>
<proteinExistence type="predicted"/>
<reference evidence="1 2" key="2">
    <citation type="submission" date="2017-10" db="EMBL/GenBank/DDBJ databases">
        <title>Extensive intraspecific genome diversity in a model arbuscular mycorrhizal fungus.</title>
        <authorList>
            <person name="Chen E.C.H."/>
            <person name="Morin E."/>
            <person name="Baudet D."/>
            <person name="Noel J."/>
            <person name="Ndikumana S."/>
            <person name="Charron P."/>
            <person name="St-Onge C."/>
            <person name="Giorgi J."/>
            <person name="Grigoriev I.V."/>
            <person name="Roux C."/>
            <person name="Martin F.M."/>
            <person name="Corradi N."/>
        </authorList>
    </citation>
    <scope>NUCLEOTIDE SEQUENCE [LARGE SCALE GENOMIC DNA]</scope>
    <source>
        <strain evidence="1 2">C2</strain>
    </source>
</reference>
<gene>
    <name evidence="1" type="ORF">RhiirC2_798306</name>
</gene>
<dbReference type="VEuPathDB" id="FungiDB:RhiirFUN_017500"/>
<dbReference type="AlphaFoldDB" id="A0A2N1M6M6"/>
<sequence>MEPALNLLAADNLNVHRRYLTNFNRINIDDTMVLLSLIECATCLLSASSYPTHGNVWFIFLSIQEHLSRYINPRVKFSAFENKIERKLQEEMIL</sequence>
<comment type="caution">
    <text evidence="1">The sequence shown here is derived from an EMBL/GenBank/DDBJ whole genome shotgun (WGS) entry which is preliminary data.</text>
</comment>
<dbReference type="VEuPathDB" id="FungiDB:RhiirA1_470353"/>
<evidence type="ECO:0000313" key="1">
    <source>
        <dbReference type="EMBL" id="PKK57292.1"/>
    </source>
</evidence>
<dbReference type="Proteomes" id="UP000233469">
    <property type="component" value="Unassembled WGS sequence"/>
</dbReference>
<dbReference type="EMBL" id="LLXL01004535">
    <property type="protein sequence ID" value="PKK57292.1"/>
    <property type="molecule type" value="Genomic_DNA"/>
</dbReference>
<accession>A0A2N1M6M6</accession>
<name>A0A2N1M6M6_9GLOM</name>
<reference evidence="1 2" key="1">
    <citation type="submission" date="2016-04" db="EMBL/GenBank/DDBJ databases">
        <title>Genome analyses suggest a sexual origin of heterokaryosis in a supposedly ancient asexual fungus.</title>
        <authorList>
            <person name="Ropars J."/>
            <person name="Sedzielewska K."/>
            <person name="Noel J."/>
            <person name="Charron P."/>
            <person name="Farinelli L."/>
            <person name="Marton T."/>
            <person name="Kruger M."/>
            <person name="Pelin A."/>
            <person name="Brachmann A."/>
            <person name="Corradi N."/>
        </authorList>
    </citation>
    <scope>NUCLEOTIDE SEQUENCE [LARGE SCALE GENOMIC DNA]</scope>
    <source>
        <strain evidence="1 2">C2</strain>
    </source>
</reference>
<evidence type="ECO:0000313" key="2">
    <source>
        <dbReference type="Proteomes" id="UP000233469"/>
    </source>
</evidence>